<feature type="transmembrane region" description="Helical" evidence="1">
    <location>
        <begin position="48"/>
        <end position="66"/>
    </location>
</feature>
<protein>
    <submittedName>
        <fullName evidence="2">Uncharacterized protein</fullName>
    </submittedName>
</protein>
<comment type="caution">
    <text evidence="2">The sequence shown here is derived from an EMBL/GenBank/DDBJ whole genome shotgun (WGS) entry which is preliminary data.</text>
</comment>
<feature type="transmembrane region" description="Helical" evidence="1">
    <location>
        <begin position="213"/>
        <end position="233"/>
    </location>
</feature>
<sequence>MHSFEFPSPIGGTPFNSDYAPSVLFAVLYALLAPLVIWRLVSPRSRNIVLIGTIAFAIERVVIFGLRSGESHNATERVSNNLTIYMQTTLSIGYISMAADILSLLRCLLVSATLSSVNGSKAKYGLVDEESHNFLATPYQPGTVPAFAAAGATEAAIQERANERYWYRRITSSLIIGFWIPFLLGTIAGIVYVKAETDEHKAQLEQQLRYATGATSCLLVTIIQGFVLYAAVVIRDMERRPVWTLFFLISLLNIVSLYHLVVMNYSTDSLTSILPGSLNSAAAKTWFYILHIAPEWLVAAVLLGVNVREFFQTGLWGDQFRAQERDLVVQKSEADH</sequence>
<evidence type="ECO:0000313" key="2">
    <source>
        <dbReference type="EMBL" id="THH30768.1"/>
    </source>
</evidence>
<feature type="transmembrane region" description="Helical" evidence="1">
    <location>
        <begin position="174"/>
        <end position="193"/>
    </location>
</feature>
<dbReference type="AlphaFoldDB" id="A0A4S4MZ31"/>
<accession>A0A4S4MZ31</accession>
<keyword evidence="1" id="KW-1133">Transmembrane helix</keyword>
<keyword evidence="3" id="KW-1185">Reference proteome</keyword>
<proteinExistence type="predicted"/>
<feature type="transmembrane region" description="Helical" evidence="1">
    <location>
        <begin position="285"/>
        <end position="305"/>
    </location>
</feature>
<keyword evidence="1" id="KW-0472">Membrane</keyword>
<gene>
    <name evidence="2" type="ORF">EUX98_g3436</name>
</gene>
<reference evidence="2 3" key="1">
    <citation type="submission" date="2019-02" db="EMBL/GenBank/DDBJ databases">
        <title>Genome sequencing of the rare red list fungi Antrodiella citrinella (Flaviporus citrinellus).</title>
        <authorList>
            <person name="Buettner E."/>
            <person name="Kellner H."/>
        </authorList>
    </citation>
    <scope>NUCLEOTIDE SEQUENCE [LARGE SCALE GENOMIC DNA]</scope>
    <source>
        <strain evidence="2 3">DSM 108506</strain>
    </source>
</reference>
<organism evidence="2 3">
    <name type="scientific">Antrodiella citrinella</name>
    <dbReference type="NCBI Taxonomy" id="2447956"/>
    <lineage>
        <taxon>Eukaryota</taxon>
        <taxon>Fungi</taxon>
        <taxon>Dikarya</taxon>
        <taxon>Basidiomycota</taxon>
        <taxon>Agaricomycotina</taxon>
        <taxon>Agaricomycetes</taxon>
        <taxon>Polyporales</taxon>
        <taxon>Steccherinaceae</taxon>
        <taxon>Antrodiella</taxon>
    </lineage>
</organism>
<feature type="transmembrane region" description="Helical" evidence="1">
    <location>
        <begin position="245"/>
        <end position="265"/>
    </location>
</feature>
<feature type="transmembrane region" description="Helical" evidence="1">
    <location>
        <begin position="20"/>
        <end position="41"/>
    </location>
</feature>
<evidence type="ECO:0000256" key="1">
    <source>
        <dbReference type="SAM" id="Phobius"/>
    </source>
</evidence>
<keyword evidence="1" id="KW-0812">Transmembrane</keyword>
<evidence type="ECO:0000313" key="3">
    <source>
        <dbReference type="Proteomes" id="UP000308730"/>
    </source>
</evidence>
<dbReference type="OrthoDB" id="2562239at2759"/>
<name>A0A4S4MZ31_9APHY</name>
<dbReference type="EMBL" id="SGPM01000069">
    <property type="protein sequence ID" value="THH30768.1"/>
    <property type="molecule type" value="Genomic_DNA"/>
</dbReference>
<feature type="transmembrane region" description="Helical" evidence="1">
    <location>
        <begin position="92"/>
        <end position="114"/>
    </location>
</feature>
<dbReference type="Proteomes" id="UP000308730">
    <property type="component" value="Unassembled WGS sequence"/>
</dbReference>